<dbReference type="GO" id="GO:0006508">
    <property type="term" value="P:proteolysis"/>
    <property type="evidence" value="ECO:0007669"/>
    <property type="project" value="UniProtKB-KW"/>
</dbReference>
<dbReference type="PANTHER" id="PTHR10454">
    <property type="entry name" value="CASPASE"/>
    <property type="match status" value="1"/>
</dbReference>
<dbReference type="InterPro" id="IPR016129">
    <property type="entry name" value="Caspase_his_AS"/>
</dbReference>
<dbReference type="PROSITE" id="PS50207">
    <property type="entry name" value="CASPASE_P10"/>
    <property type="match status" value="1"/>
</dbReference>
<evidence type="ECO:0000256" key="3">
    <source>
        <dbReference type="ARBA" id="ARBA00022801"/>
    </source>
</evidence>
<proteinExistence type="inferred from homology"/>
<evidence type="ECO:0000256" key="4">
    <source>
        <dbReference type="ARBA" id="ARBA00022807"/>
    </source>
</evidence>
<keyword evidence="4" id="KW-0788">Thiol protease</keyword>
<name>A0A1B6GQ06_9HEMI</name>
<evidence type="ECO:0000256" key="2">
    <source>
        <dbReference type="ARBA" id="ARBA00022670"/>
    </source>
</evidence>
<dbReference type="PROSITE" id="PS01122">
    <property type="entry name" value="CASPASE_CYS"/>
    <property type="match status" value="1"/>
</dbReference>
<feature type="domain" description="Caspase family p10" evidence="7">
    <location>
        <begin position="179"/>
        <end position="275"/>
    </location>
</feature>
<dbReference type="PROSITE" id="PS50208">
    <property type="entry name" value="CASPASE_P20"/>
    <property type="match status" value="1"/>
</dbReference>
<dbReference type="PRINTS" id="PR00376">
    <property type="entry name" value="IL1BCENZYME"/>
</dbReference>
<dbReference type="EMBL" id="GECZ01005262">
    <property type="protein sequence ID" value="JAS64507.1"/>
    <property type="molecule type" value="Transcribed_RNA"/>
</dbReference>
<evidence type="ECO:0000259" key="8">
    <source>
        <dbReference type="PROSITE" id="PS50208"/>
    </source>
</evidence>
<dbReference type="InterPro" id="IPR033139">
    <property type="entry name" value="Caspase_cys_AS"/>
</dbReference>
<keyword evidence="2" id="KW-0645">Protease</keyword>
<gene>
    <name evidence="9" type="ORF">g.31223</name>
</gene>
<accession>A0A1B6GQ06</accession>
<evidence type="ECO:0008006" key="10">
    <source>
        <dbReference type="Google" id="ProtNLM"/>
    </source>
</evidence>
<dbReference type="GO" id="GO:0006915">
    <property type="term" value="P:apoptotic process"/>
    <property type="evidence" value="ECO:0007669"/>
    <property type="project" value="TreeGrafter"/>
</dbReference>
<dbReference type="PANTHER" id="PTHR10454:SF232">
    <property type="entry name" value="AT03047P-RELATED"/>
    <property type="match status" value="1"/>
</dbReference>
<dbReference type="GO" id="GO:0043525">
    <property type="term" value="P:positive regulation of neuron apoptotic process"/>
    <property type="evidence" value="ECO:0007669"/>
    <property type="project" value="TreeGrafter"/>
</dbReference>
<dbReference type="InterPro" id="IPR015917">
    <property type="entry name" value="Pept_C14A"/>
</dbReference>
<dbReference type="Pfam" id="PF00656">
    <property type="entry name" value="Peptidase_C14"/>
    <property type="match status" value="1"/>
</dbReference>
<keyword evidence="5" id="KW-0865">Zymogen</keyword>
<evidence type="ECO:0000313" key="9">
    <source>
        <dbReference type="EMBL" id="JAS64507.1"/>
    </source>
</evidence>
<comment type="similarity">
    <text evidence="1 6">Belongs to the peptidase C14A family.</text>
</comment>
<dbReference type="SUPFAM" id="SSF52129">
    <property type="entry name" value="Caspase-like"/>
    <property type="match status" value="1"/>
</dbReference>
<feature type="domain" description="Caspase family p20" evidence="8">
    <location>
        <begin position="30"/>
        <end position="153"/>
    </location>
</feature>
<dbReference type="InterPro" id="IPR029030">
    <property type="entry name" value="Caspase-like_dom_sf"/>
</dbReference>
<sequence>MSGQDEIDDPPLPDSHLAATDAYYSMDNQRRGVAAIFNQEHFELQGVHDRKGSQQDCRSLSRSFSRLGFEVEVFLDLTLSEIVTTLETLSQRDHSDCDCFVLCFMSHGLEGKLRSKDDVFDVNLLWERFTAENCPTLANKPKLYFIQACQGHARQKAVLVPGSKYQIEESAQDPVKIVPSYLLPDRADFLVALSTIPGFVSWRSPEKGSWYIQTLCRHLDSHGFNQDILTLLTNVSRSVSLEFTYYEDSSHPVSSCKKQLPSVISLLIRTLRFTKKGSRNCKKCGGRNSSQITWKRPLETSESLLERLPAAKVAKRENDENA</sequence>
<evidence type="ECO:0000259" key="7">
    <source>
        <dbReference type="PROSITE" id="PS50207"/>
    </source>
</evidence>
<dbReference type="InterPro" id="IPR002138">
    <property type="entry name" value="Pept_C14_p10"/>
</dbReference>
<dbReference type="InterPro" id="IPR002398">
    <property type="entry name" value="Pept_C14"/>
</dbReference>
<evidence type="ECO:0000256" key="1">
    <source>
        <dbReference type="ARBA" id="ARBA00010134"/>
    </source>
</evidence>
<dbReference type="GO" id="GO:0004197">
    <property type="term" value="F:cysteine-type endopeptidase activity"/>
    <property type="evidence" value="ECO:0007669"/>
    <property type="project" value="InterPro"/>
</dbReference>
<dbReference type="GO" id="GO:0005737">
    <property type="term" value="C:cytoplasm"/>
    <property type="evidence" value="ECO:0007669"/>
    <property type="project" value="TreeGrafter"/>
</dbReference>
<protein>
    <recommendedName>
        <fullName evidence="10">Caspase family p20 domain-containing protein</fullName>
    </recommendedName>
</protein>
<dbReference type="Gene3D" id="3.40.50.1460">
    <property type="match status" value="1"/>
</dbReference>
<dbReference type="CDD" id="cd00032">
    <property type="entry name" value="CASc"/>
    <property type="match status" value="1"/>
</dbReference>
<dbReference type="InterPro" id="IPR001309">
    <property type="entry name" value="Pept_C14_p20"/>
</dbReference>
<dbReference type="AlphaFoldDB" id="A0A1B6GQ06"/>
<reference evidence="9" key="1">
    <citation type="submission" date="2015-11" db="EMBL/GenBank/DDBJ databases">
        <title>De novo transcriptome assembly of four potential Pierce s Disease insect vectors from Arizona vineyards.</title>
        <authorList>
            <person name="Tassone E.E."/>
        </authorList>
    </citation>
    <scope>NUCLEOTIDE SEQUENCE</scope>
</reference>
<dbReference type="SMART" id="SM00115">
    <property type="entry name" value="CASc"/>
    <property type="match status" value="1"/>
</dbReference>
<dbReference type="PROSITE" id="PS01121">
    <property type="entry name" value="CASPASE_HIS"/>
    <property type="match status" value="1"/>
</dbReference>
<evidence type="ECO:0000256" key="6">
    <source>
        <dbReference type="RuleBase" id="RU003971"/>
    </source>
</evidence>
<organism evidence="9">
    <name type="scientific">Cuerna arida</name>
    <dbReference type="NCBI Taxonomy" id="1464854"/>
    <lineage>
        <taxon>Eukaryota</taxon>
        <taxon>Metazoa</taxon>
        <taxon>Ecdysozoa</taxon>
        <taxon>Arthropoda</taxon>
        <taxon>Hexapoda</taxon>
        <taxon>Insecta</taxon>
        <taxon>Pterygota</taxon>
        <taxon>Neoptera</taxon>
        <taxon>Paraneoptera</taxon>
        <taxon>Hemiptera</taxon>
        <taxon>Auchenorrhyncha</taxon>
        <taxon>Membracoidea</taxon>
        <taxon>Cicadellidae</taxon>
        <taxon>Cicadellinae</taxon>
        <taxon>Proconiini</taxon>
        <taxon>Cuerna</taxon>
    </lineage>
</organism>
<dbReference type="InterPro" id="IPR011600">
    <property type="entry name" value="Pept_C14_caspase"/>
</dbReference>
<evidence type="ECO:0000256" key="5">
    <source>
        <dbReference type="ARBA" id="ARBA00023145"/>
    </source>
</evidence>
<keyword evidence="3" id="KW-0378">Hydrolase</keyword>